<proteinExistence type="predicted"/>
<dbReference type="InterPro" id="IPR010982">
    <property type="entry name" value="Lambda_DNA-bd_dom_sf"/>
</dbReference>
<dbReference type="Proteomes" id="UP000259610">
    <property type="component" value="Unassembled WGS sequence"/>
</dbReference>
<dbReference type="EMBL" id="DMAN01000061">
    <property type="protein sequence ID" value="HAE26098.1"/>
    <property type="molecule type" value="Genomic_DNA"/>
</dbReference>
<gene>
    <name evidence="1" type="ORF">DCG58_02970</name>
</gene>
<dbReference type="GO" id="GO:0003677">
    <property type="term" value="F:DNA binding"/>
    <property type="evidence" value="ECO:0007669"/>
    <property type="project" value="InterPro"/>
</dbReference>
<name>A0A3B9GUR0_9PROT</name>
<dbReference type="RefSeq" id="WP_272986972.1">
    <property type="nucleotide sequence ID" value="NZ_CALCOC010000257.1"/>
</dbReference>
<dbReference type="CDD" id="cd00093">
    <property type="entry name" value="HTH_XRE"/>
    <property type="match status" value="1"/>
</dbReference>
<protein>
    <recommendedName>
        <fullName evidence="3">XRE family transcriptional regulator</fullName>
    </recommendedName>
</protein>
<dbReference type="SUPFAM" id="SSF47413">
    <property type="entry name" value="lambda repressor-like DNA-binding domains"/>
    <property type="match status" value="1"/>
</dbReference>
<organism evidence="1 2">
    <name type="scientific">Hyphomonas adhaerens</name>
    <dbReference type="NCBI Taxonomy" id="81029"/>
    <lineage>
        <taxon>Bacteria</taxon>
        <taxon>Pseudomonadati</taxon>
        <taxon>Pseudomonadota</taxon>
        <taxon>Alphaproteobacteria</taxon>
        <taxon>Hyphomonadales</taxon>
        <taxon>Hyphomonadaceae</taxon>
        <taxon>Hyphomonas</taxon>
    </lineage>
</organism>
<comment type="caution">
    <text evidence="1">The sequence shown here is derived from an EMBL/GenBank/DDBJ whole genome shotgun (WGS) entry which is preliminary data.</text>
</comment>
<dbReference type="Gene3D" id="1.10.260.40">
    <property type="entry name" value="lambda repressor-like DNA-binding domains"/>
    <property type="match status" value="1"/>
</dbReference>
<sequence>MTGEQLRAFRKAMGMKQADFGAWLAERLSQDRPYAPSEVSSWEKGHRPVSYQVQAVVYRELWLDALGAESRISAEVQKKFDSRIL</sequence>
<dbReference type="AlphaFoldDB" id="A0A3B9GUR0"/>
<accession>A0A3B9GUR0</accession>
<evidence type="ECO:0000313" key="2">
    <source>
        <dbReference type="Proteomes" id="UP000259610"/>
    </source>
</evidence>
<reference evidence="1 2" key="1">
    <citation type="journal article" date="2018" name="Nat. Biotechnol.">
        <title>A standardized bacterial taxonomy based on genome phylogeny substantially revises the tree of life.</title>
        <authorList>
            <person name="Parks D.H."/>
            <person name="Chuvochina M."/>
            <person name="Waite D.W."/>
            <person name="Rinke C."/>
            <person name="Skarshewski A."/>
            <person name="Chaumeil P.A."/>
            <person name="Hugenholtz P."/>
        </authorList>
    </citation>
    <scope>NUCLEOTIDE SEQUENCE [LARGE SCALE GENOMIC DNA]</scope>
    <source>
        <strain evidence="1">UBA8733</strain>
    </source>
</reference>
<evidence type="ECO:0000313" key="1">
    <source>
        <dbReference type="EMBL" id="HAE26098.1"/>
    </source>
</evidence>
<dbReference type="InterPro" id="IPR001387">
    <property type="entry name" value="Cro/C1-type_HTH"/>
</dbReference>
<evidence type="ECO:0008006" key="3">
    <source>
        <dbReference type="Google" id="ProtNLM"/>
    </source>
</evidence>